<proteinExistence type="predicted"/>
<sequence length="59" mass="6831">MPKVHIRLLKQEVFGVHSYARAKMQIVMGQENSLPVQIIGYNHSLFVDGRWVQMKGVKH</sequence>
<evidence type="ECO:0000313" key="2">
    <source>
        <dbReference type="Proteomes" id="UP000007382"/>
    </source>
</evidence>
<reference evidence="1 2" key="1">
    <citation type="journal article" date="2012" name="J. Bacteriol.">
        <title>Complete Genome Sequence of Leptospirillum ferrooxidans Strain C2-3, Isolated from a Fresh Volcanic Ash Deposit on the Island of Miyake, Japan.</title>
        <authorList>
            <person name="Fujimura R."/>
            <person name="Sato Y."/>
            <person name="Nishizawa T."/>
            <person name="Oshima K."/>
            <person name="Kim S.-W."/>
            <person name="Hattori M."/>
            <person name="Kamijo T."/>
            <person name="Ohta H."/>
        </authorList>
    </citation>
    <scope>NUCLEOTIDE SEQUENCE [LARGE SCALE GENOMIC DNA]</scope>
    <source>
        <strain evidence="1 2">C2-3</strain>
    </source>
</reference>
<dbReference type="Proteomes" id="UP000007382">
    <property type="component" value="Chromosome"/>
</dbReference>
<name>I0IMX3_LEPFC</name>
<evidence type="ECO:0000313" key="1">
    <source>
        <dbReference type="EMBL" id="BAM06622.1"/>
    </source>
</evidence>
<dbReference type="AlphaFoldDB" id="I0IMX3"/>
<reference evidence="2" key="2">
    <citation type="submission" date="2012-03" db="EMBL/GenBank/DDBJ databases">
        <title>The complete genome sequence of the pioneer microbe on fresh volcanic deposit, Leptospirillum ferrooxidans strain C2-3.</title>
        <authorList>
            <person name="Fujimura R."/>
            <person name="Sato Y."/>
            <person name="Nishizawa T."/>
            <person name="Nanba K."/>
            <person name="Oshima K."/>
            <person name="Hattori M."/>
            <person name="Kamijo T."/>
            <person name="Ohta H."/>
        </authorList>
    </citation>
    <scope>NUCLEOTIDE SEQUENCE [LARGE SCALE GENOMIC DNA]</scope>
    <source>
        <strain evidence="2">C2-3</strain>
    </source>
</reference>
<dbReference type="KEGG" id="lfc:LFE_0918"/>
<keyword evidence="2" id="KW-1185">Reference proteome</keyword>
<gene>
    <name evidence="1" type="ordered locus">LFE_0918</name>
</gene>
<accession>I0IMX3</accession>
<protein>
    <submittedName>
        <fullName evidence="1">Uncharacterized protein</fullName>
    </submittedName>
</protein>
<dbReference type="HOGENOM" id="CLU_2954958_0_0_0"/>
<dbReference type="EMBL" id="AP012342">
    <property type="protein sequence ID" value="BAM06622.1"/>
    <property type="molecule type" value="Genomic_DNA"/>
</dbReference>
<organism evidence="1 2">
    <name type="scientific">Leptospirillum ferrooxidans (strain C2-3)</name>
    <dbReference type="NCBI Taxonomy" id="1162668"/>
    <lineage>
        <taxon>Bacteria</taxon>
        <taxon>Pseudomonadati</taxon>
        <taxon>Nitrospirota</taxon>
        <taxon>Nitrospiria</taxon>
        <taxon>Nitrospirales</taxon>
        <taxon>Nitrospiraceae</taxon>
        <taxon>Leptospirillum</taxon>
    </lineage>
</organism>